<dbReference type="Proteomes" id="UP001638806">
    <property type="component" value="Unassembled WGS sequence"/>
</dbReference>
<proteinExistence type="predicted"/>
<accession>A0ACC4E9M6</accession>
<evidence type="ECO:0000313" key="1">
    <source>
        <dbReference type="EMBL" id="KAL3965287.1"/>
    </source>
</evidence>
<reference evidence="1" key="1">
    <citation type="submission" date="2024-12" db="EMBL/GenBank/DDBJ databases">
        <title>Comparative genomics and development of molecular markers within Purpureocillium lilacinum and among Purpureocillium species.</title>
        <authorList>
            <person name="Yeh Z.-Y."/>
            <person name="Ni N.-T."/>
            <person name="Lo P.-H."/>
            <person name="Mushyakhwo K."/>
            <person name="Lin C.-F."/>
            <person name="Nai Y.-S."/>
        </authorList>
    </citation>
    <scope>NUCLEOTIDE SEQUENCE</scope>
    <source>
        <strain evidence="1">NCHU-NPUST-175</strain>
    </source>
</reference>
<evidence type="ECO:0000313" key="2">
    <source>
        <dbReference type="Proteomes" id="UP001638806"/>
    </source>
</evidence>
<keyword evidence="2" id="KW-1185">Reference proteome</keyword>
<protein>
    <submittedName>
        <fullName evidence="1">Uncharacterized protein</fullName>
    </submittedName>
</protein>
<comment type="caution">
    <text evidence="1">The sequence shown here is derived from an EMBL/GenBank/DDBJ whole genome shotgun (WGS) entry which is preliminary data.</text>
</comment>
<organism evidence="1 2">
    <name type="scientific">Purpureocillium lilacinum</name>
    <name type="common">Paecilomyces lilacinus</name>
    <dbReference type="NCBI Taxonomy" id="33203"/>
    <lineage>
        <taxon>Eukaryota</taxon>
        <taxon>Fungi</taxon>
        <taxon>Dikarya</taxon>
        <taxon>Ascomycota</taxon>
        <taxon>Pezizomycotina</taxon>
        <taxon>Sordariomycetes</taxon>
        <taxon>Hypocreomycetidae</taxon>
        <taxon>Hypocreales</taxon>
        <taxon>Ophiocordycipitaceae</taxon>
        <taxon>Purpureocillium</taxon>
    </lineage>
</organism>
<name>A0ACC4E9M6_PURLI</name>
<gene>
    <name evidence="1" type="ORF">ACCO45_002291</name>
</gene>
<sequence length="528" mass="60301">MFRVVLSTNRPPRLRGLHQRSLHRPRGVNLALAEPLVELCSSHSNYTALSTFQGHDWHLALALRLLENTCRPLESDENSTLASFSSQFLGTRTRWETLGIFLSAVLRATMDIPYFPLLYTTDSAKRDFRNILMRQITCALDICLSLDCLNDIQLIFQYENFIIHSFMNGDQSYYLWRKLGDVISTTFALGYHENVESRPQTPPFLVELRKTAFARIYSADKNISLFLGRPLRMSKRFCHFQIPDTVSSLSNGTSIHEWSQESKMNYRAETRWSALCASIKEEIMELLFDRNRTDSLERVNALQIVADTQWAALPVSFRSWDTAKHRTESPFERDFMISVRLNHLHICFLLRRLLLTRVTEPDIPTLEVAQEMLRLVVEAILLRDELVNSGTTLGWKIAHYGLPAAGIILVATLAQPAVPGCFQESYSRIVQDLSVLAAELERGTIVKPKDPNYALLSKATQAIHKFLGFIHGSDGRREQNAPPQTPGPFEDASWFPQLGQDLWDSEIGFWQELAEHPSLFNQYLASPQ</sequence>
<dbReference type="EMBL" id="JBGNUJ010000002">
    <property type="protein sequence ID" value="KAL3965287.1"/>
    <property type="molecule type" value="Genomic_DNA"/>
</dbReference>